<dbReference type="FunFam" id="3.40.50.980:FF:000001">
    <property type="entry name" value="Non-ribosomal peptide synthetase"/>
    <property type="match status" value="1"/>
</dbReference>
<evidence type="ECO:0000256" key="3">
    <source>
        <dbReference type="ARBA" id="ARBA00022553"/>
    </source>
</evidence>
<dbReference type="InterPro" id="IPR009081">
    <property type="entry name" value="PP-bd_ACP"/>
</dbReference>
<dbReference type="PROSITE" id="PS50075">
    <property type="entry name" value="CARRIER"/>
    <property type="match status" value="1"/>
</dbReference>
<dbReference type="Pfam" id="PF00550">
    <property type="entry name" value="PP-binding"/>
    <property type="match status" value="1"/>
</dbReference>
<dbReference type="SMART" id="SM00824">
    <property type="entry name" value="PKS_TE"/>
    <property type="match status" value="1"/>
</dbReference>
<accession>A0A7W7Q9P7</accession>
<dbReference type="GO" id="GO:0008610">
    <property type="term" value="P:lipid biosynthetic process"/>
    <property type="evidence" value="ECO:0007669"/>
    <property type="project" value="UniProtKB-ARBA"/>
</dbReference>
<dbReference type="CDD" id="cd05930">
    <property type="entry name" value="A_NRPS"/>
    <property type="match status" value="1"/>
</dbReference>
<dbReference type="Gene3D" id="3.30.559.30">
    <property type="entry name" value="Nonribosomal peptide synthetase, condensation domain"/>
    <property type="match status" value="1"/>
</dbReference>
<dbReference type="Gene3D" id="3.40.50.1820">
    <property type="entry name" value="alpha/beta hydrolase"/>
    <property type="match status" value="1"/>
</dbReference>
<dbReference type="InterPro" id="IPR020802">
    <property type="entry name" value="TesA-like"/>
</dbReference>
<dbReference type="AlphaFoldDB" id="A0A7W7Q9P7"/>
<dbReference type="Pfam" id="PF00975">
    <property type="entry name" value="Thioesterase"/>
    <property type="match status" value="1"/>
</dbReference>
<dbReference type="Gene3D" id="3.40.50.980">
    <property type="match status" value="2"/>
</dbReference>
<dbReference type="InterPro" id="IPR001031">
    <property type="entry name" value="Thioesterase"/>
</dbReference>
<dbReference type="SMART" id="SM00823">
    <property type="entry name" value="PKS_PP"/>
    <property type="match status" value="1"/>
</dbReference>
<protein>
    <submittedName>
        <fullName evidence="5">Amino acid adenylation domain-containing protein</fullName>
    </submittedName>
</protein>
<dbReference type="RefSeq" id="WP_184813591.1">
    <property type="nucleotide sequence ID" value="NZ_JACHJQ010000006.1"/>
</dbReference>
<dbReference type="NCBIfam" id="TIGR01733">
    <property type="entry name" value="AA-adenyl-dom"/>
    <property type="match status" value="1"/>
</dbReference>
<dbReference type="InterPro" id="IPR000873">
    <property type="entry name" value="AMP-dep_synth/lig_dom"/>
</dbReference>
<gene>
    <name evidence="5" type="ORF">FHR82_005746</name>
</gene>
<dbReference type="InterPro" id="IPR020806">
    <property type="entry name" value="PKS_PP-bd"/>
</dbReference>
<dbReference type="InterPro" id="IPR001242">
    <property type="entry name" value="Condensation_dom"/>
</dbReference>
<evidence type="ECO:0000313" key="6">
    <source>
        <dbReference type="Proteomes" id="UP000520767"/>
    </source>
</evidence>
<dbReference type="InterPro" id="IPR045851">
    <property type="entry name" value="AMP-bd_C_sf"/>
</dbReference>
<dbReference type="Pfam" id="PF00501">
    <property type="entry name" value="AMP-binding"/>
    <property type="match status" value="1"/>
</dbReference>
<reference evidence="5 6" key="1">
    <citation type="submission" date="2020-08" db="EMBL/GenBank/DDBJ databases">
        <title>Genomic Encyclopedia of Type Strains, Phase III (KMG-III): the genomes of soil and plant-associated and newly described type strains.</title>
        <authorList>
            <person name="Whitman W."/>
        </authorList>
    </citation>
    <scope>NUCLEOTIDE SEQUENCE [LARGE SCALE GENOMIC DNA]</scope>
    <source>
        <strain evidence="5 6">CECT 8960</strain>
    </source>
</reference>
<dbReference type="GO" id="GO:0003824">
    <property type="term" value="F:catalytic activity"/>
    <property type="evidence" value="ECO:0007669"/>
    <property type="project" value="InterPro"/>
</dbReference>
<feature type="domain" description="Carrier" evidence="4">
    <location>
        <begin position="972"/>
        <end position="1047"/>
    </location>
</feature>
<dbReference type="PROSITE" id="PS00455">
    <property type="entry name" value="AMP_BINDING"/>
    <property type="match status" value="1"/>
</dbReference>
<evidence type="ECO:0000313" key="5">
    <source>
        <dbReference type="EMBL" id="MBB4909488.1"/>
    </source>
</evidence>
<dbReference type="Pfam" id="PF00668">
    <property type="entry name" value="Condensation"/>
    <property type="match status" value="1"/>
</dbReference>
<dbReference type="GO" id="GO:0072330">
    <property type="term" value="P:monocarboxylic acid biosynthetic process"/>
    <property type="evidence" value="ECO:0007669"/>
    <property type="project" value="UniProtKB-ARBA"/>
</dbReference>
<dbReference type="InterPro" id="IPR010071">
    <property type="entry name" value="AA_adenyl_dom"/>
</dbReference>
<dbReference type="PANTHER" id="PTHR45527">
    <property type="entry name" value="NONRIBOSOMAL PEPTIDE SYNTHETASE"/>
    <property type="match status" value="1"/>
</dbReference>
<keyword evidence="6" id="KW-1185">Reference proteome</keyword>
<dbReference type="InterPro" id="IPR025110">
    <property type="entry name" value="AMP-bd_C"/>
</dbReference>
<name>A0A7W7Q9P7_9PSEU</name>
<comment type="cofactor">
    <cofactor evidence="1">
        <name>pantetheine 4'-phosphate</name>
        <dbReference type="ChEBI" id="CHEBI:47942"/>
    </cofactor>
</comment>
<dbReference type="InterPro" id="IPR029058">
    <property type="entry name" value="AB_hydrolase_fold"/>
</dbReference>
<dbReference type="InterPro" id="IPR023213">
    <property type="entry name" value="CAT-like_dom_sf"/>
</dbReference>
<dbReference type="GO" id="GO:0043041">
    <property type="term" value="P:amino acid activation for nonribosomal peptide biosynthetic process"/>
    <property type="evidence" value="ECO:0007669"/>
    <property type="project" value="TreeGrafter"/>
</dbReference>
<keyword evidence="2" id="KW-0596">Phosphopantetheine</keyword>
<dbReference type="Proteomes" id="UP000520767">
    <property type="component" value="Unassembled WGS sequence"/>
</dbReference>
<dbReference type="SUPFAM" id="SSF47336">
    <property type="entry name" value="ACP-like"/>
    <property type="match status" value="1"/>
</dbReference>
<evidence type="ECO:0000259" key="4">
    <source>
        <dbReference type="PROSITE" id="PS50075"/>
    </source>
</evidence>
<dbReference type="GO" id="GO:0031177">
    <property type="term" value="F:phosphopantetheine binding"/>
    <property type="evidence" value="ECO:0007669"/>
    <property type="project" value="InterPro"/>
</dbReference>
<dbReference type="InterPro" id="IPR020845">
    <property type="entry name" value="AMP-binding_CS"/>
</dbReference>
<proteinExistence type="predicted"/>
<dbReference type="Pfam" id="PF13193">
    <property type="entry name" value="AMP-binding_C"/>
    <property type="match status" value="1"/>
</dbReference>
<sequence length="1278" mass="137753">MPDRRGVRVGLTAAQEGIWTGQEFDPDSPAFNTAEYVTIHGPVDIALFDRAVRTAVGETDVLSARFGEDDDEDGGQAWQEIGDCPDWTMTVVDVAGEQDPVAAALAWMRADLAVPVDLRRGPVFGQALFRAGPELFLWYQRVHHIALDGFGLSLVARRVAEVYTALVAGTEPEPSGFGVLADVVAEDLTYRDSPRFAVDRDFWTDKAEGKPVPVVLAHRSGVLAHGVVRESADLDGADLATLKNAVGAATWSETLTAAFAAYLHRMTGAADLVFALPVMARIGSVSLRVPCMVTNVVPLWLHVAPGMSLADLTRQVAGELRAGRPHLRYRYEQLRRDLKLVASERKLFGPSVNIMPFDYGLRFAGHRGVVHNVSAGLVEDLVLHVYDRADGSGLRIVVDANPNCYTADEVATHLRRFLTFLRRLTTAPAAPIAGADLLLDGERHRLLTEWNDTARVVPPVTVPDLFEERVAATPDRTALVADGGTYTFAELNRRANRLARLLVEEGAAPECHAALLLPRTADAIVALFAVLKAGAGYVPIDPDHPVRRIALTLADSTPVVLVTTEALRATAEAADATRVVVLDDPATAARLDGLSDRDLTDGERHAPLIPANPACLIHTSGSTGTPKGVVIEHSGLVNLFFHHRDTLIRPNASGRTMKAVLSASLSFDTSWEGLLWLLDGHELHFVGEDVRREPAAMLDYIHARRVDFLDITPTYAEELLATGLLAEGRHRPAVIALGGEATGPALWSALRAAPDIATYNLYGPTECTVDTLHCALADSPDPVVGRPIANTRAYVLDNALDLVPPGVVGELYFGGAPVARGYHERPGLTAERFTEDPFGLPGDRMYRTGDLARWRPDGTLEFLGRADDQVKVRGFRIEPGEIESVLSGHPQVGQAAVVVRDGRLVAYVVPGDTVHTAPEPAALRQYAAERMPDYLVPPAYVVVDRLPRTTNGKLDRAALPAPDHAALTTGRPPRDRREAVLCGMFADLLGVETVGIDDDFFSLGGHSLLVGRLIGRIRTEFGVKLGIRAVFEAPTVATLAPRLTTEADENAYEPLLPLRTNGSGPPLFCVAPATGLAWAYAGLLARLPDQPLYGLQLVGADQHAGVAELAADLVRHIRSVQRTGPYHLLGASFGGLVAHEVAAQLEEDGDRVEVLALLDAYPFPDSMRDQQAPTEDEFARHVPDAAGFGAFDRLYRTYAHCARIGSVWTPRHTSAAVVLFAATEERAPDWPGPDSWQSHVDGLDVRPVAATHHGMTEAAALDVVGAVLAGRTGLRRAS</sequence>
<dbReference type="SUPFAM" id="SSF56801">
    <property type="entry name" value="Acetyl-CoA synthetase-like"/>
    <property type="match status" value="1"/>
</dbReference>
<dbReference type="FunFam" id="1.10.1200.10:FF:000016">
    <property type="entry name" value="Non-ribosomal peptide synthase"/>
    <property type="match status" value="1"/>
</dbReference>
<dbReference type="GO" id="GO:0044550">
    <property type="term" value="P:secondary metabolite biosynthetic process"/>
    <property type="evidence" value="ECO:0007669"/>
    <property type="project" value="TreeGrafter"/>
</dbReference>
<dbReference type="SUPFAM" id="SSF53474">
    <property type="entry name" value="alpha/beta-Hydrolases"/>
    <property type="match status" value="1"/>
</dbReference>
<keyword evidence="3" id="KW-0597">Phosphoprotein</keyword>
<dbReference type="GO" id="GO:0005829">
    <property type="term" value="C:cytosol"/>
    <property type="evidence" value="ECO:0007669"/>
    <property type="project" value="TreeGrafter"/>
</dbReference>
<evidence type="ECO:0000256" key="2">
    <source>
        <dbReference type="ARBA" id="ARBA00022450"/>
    </source>
</evidence>
<evidence type="ECO:0000256" key="1">
    <source>
        <dbReference type="ARBA" id="ARBA00001957"/>
    </source>
</evidence>
<dbReference type="Gene3D" id="3.30.300.30">
    <property type="match status" value="1"/>
</dbReference>
<dbReference type="SUPFAM" id="SSF52777">
    <property type="entry name" value="CoA-dependent acyltransferases"/>
    <property type="match status" value="2"/>
</dbReference>
<dbReference type="EMBL" id="JACHJQ010000006">
    <property type="protein sequence ID" value="MBB4909488.1"/>
    <property type="molecule type" value="Genomic_DNA"/>
</dbReference>
<dbReference type="FunFam" id="2.30.38.10:FF:000001">
    <property type="entry name" value="Non-ribosomal peptide synthetase PvdI"/>
    <property type="match status" value="1"/>
</dbReference>
<dbReference type="Gene3D" id="2.30.38.10">
    <property type="entry name" value="Luciferase, Domain 3"/>
    <property type="match status" value="1"/>
</dbReference>
<dbReference type="InterPro" id="IPR036736">
    <property type="entry name" value="ACP-like_sf"/>
</dbReference>
<organism evidence="5 6">
    <name type="scientific">Actinophytocola algeriensis</name>
    <dbReference type="NCBI Taxonomy" id="1768010"/>
    <lineage>
        <taxon>Bacteria</taxon>
        <taxon>Bacillati</taxon>
        <taxon>Actinomycetota</taxon>
        <taxon>Actinomycetes</taxon>
        <taxon>Pseudonocardiales</taxon>
        <taxon>Pseudonocardiaceae</taxon>
    </lineage>
</organism>
<comment type="caution">
    <text evidence="5">The sequence shown here is derived from an EMBL/GenBank/DDBJ whole genome shotgun (WGS) entry which is preliminary data.</text>
</comment>
<dbReference type="Gene3D" id="3.30.559.10">
    <property type="entry name" value="Chloramphenicol acetyltransferase-like domain"/>
    <property type="match status" value="1"/>
</dbReference>
<dbReference type="PANTHER" id="PTHR45527:SF14">
    <property type="entry name" value="PLIPASTATIN SYNTHASE SUBUNIT B"/>
    <property type="match status" value="1"/>
</dbReference>